<feature type="domain" description="3-hydroxyacyl-CoA dehydrogenase NAD binding" evidence="5">
    <location>
        <begin position="7"/>
        <end position="185"/>
    </location>
</feature>
<organism evidence="6 7">
    <name type="scientific">Saxibacter everestensis</name>
    <dbReference type="NCBI Taxonomy" id="2909229"/>
    <lineage>
        <taxon>Bacteria</taxon>
        <taxon>Bacillati</taxon>
        <taxon>Actinomycetota</taxon>
        <taxon>Actinomycetes</taxon>
        <taxon>Micrococcales</taxon>
        <taxon>Brevibacteriaceae</taxon>
        <taxon>Saxibacter</taxon>
    </lineage>
</organism>
<evidence type="ECO:0000256" key="2">
    <source>
        <dbReference type="ARBA" id="ARBA00009463"/>
    </source>
</evidence>
<evidence type="ECO:0000313" key="7">
    <source>
        <dbReference type="Proteomes" id="UP001209083"/>
    </source>
</evidence>
<dbReference type="InterPro" id="IPR013328">
    <property type="entry name" value="6PGD_dom2"/>
</dbReference>
<comment type="pathway">
    <text evidence="1">Lipid metabolism; butanoate metabolism.</text>
</comment>
<dbReference type="PANTHER" id="PTHR48075:SF5">
    <property type="entry name" value="3-HYDROXYBUTYRYL-COA DEHYDROGENASE"/>
    <property type="match status" value="1"/>
</dbReference>
<dbReference type="EMBL" id="CP090958">
    <property type="protein sequence ID" value="WGW10480.1"/>
    <property type="molecule type" value="Genomic_DNA"/>
</dbReference>
<dbReference type="RefSeq" id="WP_349637259.1">
    <property type="nucleotide sequence ID" value="NZ_CP090958.1"/>
</dbReference>
<dbReference type="Pfam" id="PF02737">
    <property type="entry name" value="3HCDH_N"/>
    <property type="match status" value="1"/>
</dbReference>
<keyword evidence="7" id="KW-1185">Reference proteome</keyword>
<keyword evidence="3" id="KW-0560">Oxidoreductase</keyword>
<dbReference type="PIRSF" id="PIRSF000105">
    <property type="entry name" value="HCDH"/>
    <property type="match status" value="1"/>
</dbReference>
<dbReference type="SUPFAM" id="SSF48179">
    <property type="entry name" value="6-phosphogluconate dehydrogenase C-terminal domain-like"/>
    <property type="match status" value="1"/>
</dbReference>
<name>A0ABY8QPW0_9MICO</name>
<reference evidence="6 7" key="1">
    <citation type="submission" date="2023-05" db="EMBL/GenBank/DDBJ databases">
        <title>Lithophilousrod everest ZFBP1038 complete genpme.</title>
        <authorList>
            <person name="Tian M."/>
        </authorList>
    </citation>
    <scope>NUCLEOTIDE SEQUENCE [LARGE SCALE GENOMIC DNA]</scope>
    <source>
        <strain evidence="6 7">ZFBP1038</strain>
    </source>
</reference>
<dbReference type="InterPro" id="IPR022694">
    <property type="entry name" value="3-OHacyl-CoA_DH"/>
</dbReference>
<comment type="similarity">
    <text evidence="2">Belongs to the 3-hydroxyacyl-CoA dehydrogenase family.</text>
</comment>
<accession>A0ABY8QPW0</accession>
<dbReference type="PANTHER" id="PTHR48075">
    <property type="entry name" value="3-HYDROXYACYL-COA DEHYDROGENASE FAMILY PROTEIN"/>
    <property type="match status" value="1"/>
</dbReference>
<dbReference type="InterPro" id="IPR036291">
    <property type="entry name" value="NAD(P)-bd_dom_sf"/>
</dbReference>
<evidence type="ECO:0000259" key="5">
    <source>
        <dbReference type="Pfam" id="PF02737"/>
    </source>
</evidence>
<gene>
    <name evidence="6" type="ORF">LWF01_09995</name>
</gene>
<feature type="domain" description="3-hydroxyacyl-CoA dehydrogenase C-terminal" evidence="4">
    <location>
        <begin position="188"/>
        <end position="284"/>
    </location>
</feature>
<dbReference type="Pfam" id="PF00725">
    <property type="entry name" value="3HCDH"/>
    <property type="match status" value="1"/>
</dbReference>
<dbReference type="Gene3D" id="1.10.1040.10">
    <property type="entry name" value="N-(1-d-carboxylethyl)-l-norvaline Dehydrogenase, domain 2"/>
    <property type="match status" value="1"/>
</dbReference>
<evidence type="ECO:0000313" key="6">
    <source>
        <dbReference type="EMBL" id="WGW10480.1"/>
    </source>
</evidence>
<dbReference type="InterPro" id="IPR006176">
    <property type="entry name" value="3-OHacyl-CoA_DH_NAD-bd"/>
</dbReference>
<protein>
    <submittedName>
        <fullName evidence="6">3-hydroxyacyl-CoA dehydrogenase family protein</fullName>
    </submittedName>
</protein>
<dbReference type="Gene3D" id="3.40.50.720">
    <property type="entry name" value="NAD(P)-binding Rossmann-like Domain"/>
    <property type="match status" value="1"/>
</dbReference>
<dbReference type="InterPro" id="IPR008927">
    <property type="entry name" value="6-PGluconate_DH-like_C_sf"/>
</dbReference>
<evidence type="ECO:0000256" key="1">
    <source>
        <dbReference type="ARBA" id="ARBA00005086"/>
    </source>
</evidence>
<evidence type="ECO:0000259" key="4">
    <source>
        <dbReference type="Pfam" id="PF00725"/>
    </source>
</evidence>
<dbReference type="SUPFAM" id="SSF51735">
    <property type="entry name" value="NAD(P)-binding Rossmann-fold domains"/>
    <property type="match status" value="1"/>
</dbReference>
<dbReference type="Proteomes" id="UP001209083">
    <property type="component" value="Chromosome"/>
</dbReference>
<evidence type="ECO:0000256" key="3">
    <source>
        <dbReference type="ARBA" id="ARBA00023002"/>
    </source>
</evidence>
<proteinExistence type="inferred from homology"/>
<dbReference type="InterPro" id="IPR006108">
    <property type="entry name" value="3HC_DH_C"/>
</dbReference>
<sequence>MADSRRVVVIGAGLMGSGIAQEAALAGWTVTVQDVNSAALARARDTVADSLGKFAAKDRITADDVDAAMSRLDTSESLDVVAQADIVVEAVFESIEVKSQVFGELDRLAPAHAVLASNTTAIPITTIAAHTQRPESVLGLHFFSPVPMMKLVELIRGLNTSDETVARGRAFAEDLGKSVVVVNRDVAGFVTSRLIIALVNEAVGLVESGVMSAEDLDTACRLGFGHAMGPLATADLTGVDVLLHASDNIYQDTRDPKFVAPELMRRMVTAGKLGRKSGEGFYEYK</sequence>